<dbReference type="EMBL" id="ML208302">
    <property type="protein sequence ID" value="TFK71115.1"/>
    <property type="molecule type" value="Genomic_DNA"/>
</dbReference>
<proteinExistence type="predicted"/>
<evidence type="ECO:0000313" key="1">
    <source>
        <dbReference type="EMBL" id="TFK71115.1"/>
    </source>
</evidence>
<keyword evidence="2" id="KW-1185">Reference proteome</keyword>
<protein>
    <submittedName>
        <fullName evidence="1">Plus-3-domain-containing protein</fullName>
    </submittedName>
</protein>
<name>A0ACD3AZE1_9AGAR</name>
<sequence>MSESDIDDMLLELAGEGQSERKRKRRSPSGGNGGNAGNAGSSSSKRRRAEASKDSDDDPDSSYVDPFPLEGKYTDEEDRQRLLQLSEIEREEIITQRLEEKQKLQDRRAVLQMVREQKGGVETSDSVSKAAKRQHTQRGSTKEKTRTLDELKAKRKAKGEKQRSKNHSPRRDRSSSPTDMEISDGESEDGQITKDEQEEERERRLLKQASLPEEEPATLADLEKCRLSRDLLAKFCWTAWFDQYAQNAWVRYLIGQENGQPVYRICEVASLITENIKPYKLNDKSINQAFDLKHGKSTRSFLMDKVSNSAFNPKEFDRLVKVCQAEDVKMPSKQTLEKKAAQMQKFVSQPLTEGDIDHILKRKKIMDGLTKKPTGLPPMERSRLITERTLAIRRQDHAEVKALETILAEHDISFDGPSTTDSRQGTPGREKEVDLMAKVNERNRKANMEAVRRAELAEAERKRRERKLAAAGVVSDTIDPSARLKTLPRLFNAATPASRPGTPAAKGTMTPTSNVNGAVASSAVTAGIATPKATPMKKVGGASWEKSFIDSVEVDLGDF</sequence>
<dbReference type="Proteomes" id="UP000308600">
    <property type="component" value="Unassembled WGS sequence"/>
</dbReference>
<reference evidence="1 2" key="1">
    <citation type="journal article" date="2019" name="Nat. Ecol. Evol.">
        <title>Megaphylogeny resolves global patterns of mushroom evolution.</title>
        <authorList>
            <person name="Varga T."/>
            <person name="Krizsan K."/>
            <person name="Foldi C."/>
            <person name="Dima B."/>
            <person name="Sanchez-Garcia M."/>
            <person name="Sanchez-Ramirez S."/>
            <person name="Szollosi G.J."/>
            <person name="Szarkandi J.G."/>
            <person name="Papp V."/>
            <person name="Albert L."/>
            <person name="Andreopoulos W."/>
            <person name="Angelini C."/>
            <person name="Antonin V."/>
            <person name="Barry K.W."/>
            <person name="Bougher N.L."/>
            <person name="Buchanan P."/>
            <person name="Buyck B."/>
            <person name="Bense V."/>
            <person name="Catcheside P."/>
            <person name="Chovatia M."/>
            <person name="Cooper J."/>
            <person name="Damon W."/>
            <person name="Desjardin D."/>
            <person name="Finy P."/>
            <person name="Geml J."/>
            <person name="Haridas S."/>
            <person name="Hughes K."/>
            <person name="Justo A."/>
            <person name="Karasinski D."/>
            <person name="Kautmanova I."/>
            <person name="Kiss B."/>
            <person name="Kocsube S."/>
            <person name="Kotiranta H."/>
            <person name="LaButti K.M."/>
            <person name="Lechner B.E."/>
            <person name="Liimatainen K."/>
            <person name="Lipzen A."/>
            <person name="Lukacs Z."/>
            <person name="Mihaltcheva S."/>
            <person name="Morgado L.N."/>
            <person name="Niskanen T."/>
            <person name="Noordeloos M.E."/>
            <person name="Ohm R.A."/>
            <person name="Ortiz-Santana B."/>
            <person name="Ovrebo C."/>
            <person name="Racz N."/>
            <person name="Riley R."/>
            <person name="Savchenko A."/>
            <person name="Shiryaev A."/>
            <person name="Soop K."/>
            <person name="Spirin V."/>
            <person name="Szebenyi C."/>
            <person name="Tomsovsky M."/>
            <person name="Tulloss R.E."/>
            <person name="Uehling J."/>
            <person name="Grigoriev I.V."/>
            <person name="Vagvolgyi C."/>
            <person name="Papp T."/>
            <person name="Martin F.M."/>
            <person name="Miettinen O."/>
            <person name="Hibbett D.S."/>
            <person name="Nagy L.G."/>
        </authorList>
    </citation>
    <scope>NUCLEOTIDE SEQUENCE [LARGE SCALE GENOMIC DNA]</scope>
    <source>
        <strain evidence="1 2">NL-1719</strain>
    </source>
</reference>
<accession>A0ACD3AZE1</accession>
<evidence type="ECO:0000313" key="2">
    <source>
        <dbReference type="Proteomes" id="UP000308600"/>
    </source>
</evidence>
<organism evidence="1 2">
    <name type="scientific">Pluteus cervinus</name>
    <dbReference type="NCBI Taxonomy" id="181527"/>
    <lineage>
        <taxon>Eukaryota</taxon>
        <taxon>Fungi</taxon>
        <taxon>Dikarya</taxon>
        <taxon>Basidiomycota</taxon>
        <taxon>Agaricomycotina</taxon>
        <taxon>Agaricomycetes</taxon>
        <taxon>Agaricomycetidae</taxon>
        <taxon>Agaricales</taxon>
        <taxon>Pluteineae</taxon>
        <taxon>Pluteaceae</taxon>
        <taxon>Pluteus</taxon>
    </lineage>
</organism>
<gene>
    <name evidence="1" type="ORF">BDN72DRAFT_887746</name>
</gene>